<dbReference type="PANTHER" id="PTHR30349:SF41">
    <property type="entry name" value="INTEGRASE_RECOMBINASE PROTEIN MJ0367-RELATED"/>
    <property type="match status" value="1"/>
</dbReference>
<dbReference type="InterPro" id="IPR013762">
    <property type="entry name" value="Integrase-like_cat_sf"/>
</dbReference>
<reference evidence="6 7" key="1">
    <citation type="submission" date="2018-06" db="EMBL/GenBank/DDBJ databases">
        <authorList>
            <consortium name="Pathogen Informatics"/>
            <person name="Doyle S."/>
        </authorList>
    </citation>
    <scope>NUCLEOTIDE SEQUENCE [LARGE SCALE GENOMIC DNA]</scope>
    <source>
        <strain evidence="6 7">NCTC10005</strain>
    </source>
</reference>
<feature type="domain" description="Tyr recombinase" evidence="5">
    <location>
        <begin position="1"/>
        <end position="143"/>
    </location>
</feature>
<dbReference type="GO" id="GO:0006310">
    <property type="term" value="P:DNA recombination"/>
    <property type="evidence" value="ECO:0007669"/>
    <property type="project" value="UniProtKB-KW"/>
</dbReference>
<dbReference type="GO" id="GO:0003677">
    <property type="term" value="F:DNA binding"/>
    <property type="evidence" value="ECO:0007669"/>
    <property type="project" value="UniProtKB-KW"/>
</dbReference>
<dbReference type="InterPro" id="IPR002104">
    <property type="entry name" value="Integrase_catalytic"/>
</dbReference>
<dbReference type="AlphaFoldDB" id="A0A377M7X9"/>
<comment type="similarity">
    <text evidence="1">Belongs to the 'phage' integrase family.</text>
</comment>
<sequence length="160" mass="18236">MLLTGLRRDELRLAKWEHVDPVKRTLWLPETKNGYGRIVHLNSLAMDVIRTLPTQRGNPWLFIGKKQGMPLSNPVKAFQRIVRRAGIFDKEVCIHTCRHSVAALIVSYGGTLYDVQAQLGHRSSQSSQRYAHLHPQRLQNTSQLLAERITAQLPDLLPVD</sequence>
<dbReference type="InterPro" id="IPR050090">
    <property type="entry name" value="Tyrosine_recombinase_XerCD"/>
</dbReference>
<evidence type="ECO:0000256" key="1">
    <source>
        <dbReference type="ARBA" id="ARBA00008857"/>
    </source>
</evidence>
<proteinExistence type="inferred from homology"/>
<dbReference type="CDD" id="cd00796">
    <property type="entry name" value="INT_Rci_Hp1_C"/>
    <property type="match status" value="1"/>
</dbReference>
<organism evidence="6 7">
    <name type="scientific">Enterobacter cloacae</name>
    <dbReference type="NCBI Taxonomy" id="550"/>
    <lineage>
        <taxon>Bacteria</taxon>
        <taxon>Pseudomonadati</taxon>
        <taxon>Pseudomonadota</taxon>
        <taxon>Gammaproteobacteria</taxon>
        <taxon>Enterobacterales</taxon>
        <taxon>Enterobacteriaceae</taxon>
        <taxon>Enterobacter</taxon>
        <taxon>Enterobacter cloacae complex</taxon>
    </lineage>
</organism>
<evidence type="ECO:0000256" key="3">
    <source>
        <dbReference type="ARBA" id="ARBA00023125"/>
    </source>
</evidence>
<evidence type="ECO:0000313" key="7">
    <source>
        <dbReference type="Proteomes" id="UP000255106"/>
    </source>
</evidence>
<dbReference type="Proteomes" id="UP000255106">
    <property type="component" value="Unassembled WGS sequence"/>
</dbReference>
<accession>A0A377M7X9</accession>
<keyword evidence="4" id="KW-0233">DNA recombination</keyword>
<keyword evidence="3" id="KW-0238">DNA-binding</keyword>
<dbReference type="Gene3D" id="1.10.443.10">
    <property type="entry name" value="Intergrase catalytic core"/>
    <property type="match status" value="1"/>
</dbReference>
<keyword evidence="2" id="KW-0229">DNA integration</keyword>
<evidence type="ECO:0000313" key="6">
    <source>
        <dbReference type="EMBL" id="STQ14895.1"/>
    </source>
</evidence>
<dbReference type="PROSITE" id="PS51898">
    <property type="entry name" value="TYR_RECOMBINASE"/>
    <property type="match status" value="1"/>
</dbReference>
<name>A0A377M7X9_ENTCL</name>
<dbReference type="EMBL" id="UGJB01000004">
    <property type="protein sequence ID" value="STQ14895.1"/>
    <property type="molecule type" value="Genomic_DNA"/>
</dbReference>
<evidence type="ECO:0000259" key="5">
    <source>
        <dbReference type="PROSITE" id="PS51898"/>
    </source>
</evidence>
<gene>
    <name evidence="6" type="ORF">NCTC10005_07767</name>
</gene>
<dbReference type="SUPFAM" id="SSF56349">
    <property type="entry name" value="DNA breaking-rejoining enzymes"/>
    <property type="match status" value="1"/>
</dbReference>
<dbReference type="PANTHER" id="PTHR30349">
    <property type="entry name" value="PHAGE INTEGRASE-RELATED"/>
    <property type="match status" value="1"/>
</dbReference>
<protein>
    <submittedName>
        <fullName evidence="6">Putative integrase</fullName>
    </submittedName>
</protein>
<dbReference type="Pfam" id="PF00589">
    <property type="entry name" value="Phage_integrase"/>
    <property type="match status" value="1"/>
</dbReference>
<evidence type="ECO:0000256" key="2">
    <source>
        <dbReference type="ARBA" id="ARBA00022908"/>
    </source>
</evidence>
<evidence type="ECO:0000256" key="4">
    <source>
        <dbReference type="ARBA" id="ARBA00023172"/>
    </source>
</evidence>
<dbReference type="InterPro" id="IPR011010">
    <property type="entry name" value="DNA_brk_join_enz"/>
</dbReference>
<dbReference type="GO" id="GO:0015074">
    <property type="term" value="P:DNA integration"/>
    <property type="evidence" value="ECO:0007669"/>
    <property type="project" value="UniProtKB-KW"/>
</dbReference>